<evidence type="ECO:0000256" key="12">
    <source>
        <dbReference type="PIRSR" id="PIRSR006118-2"/>
    </source>
</evidence>
<dbReference type="eggNOG" id="COG1778">
    <property type="taxonomic scope" value="Bacteria"/>
</dbReference>
<dbReference type="STRING" id="326297.Sama_3084"/>
<comment type="cofactor">
    <cofactor evidence="2 11 12">
        <name>Mg(2+)</name>
        <dbReference type="ChEBI" id="CHEBI:18420"/>
    </cofactor>
</comment>
<evidence type="ECO:0000256" key="6">
    <source>
        <dbReference type="ARBA" id="ARBA00020092"/>
    </source>
</evidence>
<dbReference type="SFLD" id="SFLDG01136">
    <property type="entry name" value="C1.6:_Phosphoserine_Phosphatas"/>
    <property type="match status" value="1"/>
</dbReference>
<dbReference type="PANTHER" id="PTHR21485">
    <property type="entry name" value="HAD SUPERFAMILY MEMBERS CMAS AND KDSC"/>
    <property type="match status" value="1"/>
</dbReference>
<dbReference type="SFLD" id="SFLDS00003">
    <property type="entry name" value="Haloacid_Dehalogenase"/>
    <property type="match status" value="1"/>
</dbReference>
<dbReference type="NCBIfam" id="NF007019">
    <property type="entry name" value="PRK09484.1"/>
    <property type="match status" value="1"/>
</dbReference>
<feature type="binding site" evidence="12">
    <location>
        <position position="119"/>
    </location>
    <ligand>
        <name>Mg(2+)</name>
        <dbReference type="ChEBI" id="CHEBI:18420"/>
    </ligand>
</feature>
<evidence type="ECO:0000256" key="4">
    <source>
        <dbReference type="ARBA" id="ARBA00011881"/>
    </source>
</evidence>
<comment type="similarity">
    <text evidence="3 11">Belongs to the KdsC family.</text>
</comment>
<dbReference type="SUPFAM" id="SSF56784">
    <property type="entry name" value="HAD-like"/>
    <property type="match status" value="1"/>
</dbReference>
<comment type="catalytic activity">
    <reaction evidence="1 11">
        <text>3-deoxy-alpha-D-manno-2-octulosonate-8-phosphate + H2O = 3-deoxy-alpha-D-manno-oct-2-ulosonate + phosphate</text>
        <dbReference type="Rhea" id="RHEA:11500"/>
        <dbReference type="ChEBI" id="CHEBI:15377"/>
        <dbReference type="ChEBI" id="CHEBI:43474"/>
        <dbReference type="ChEBI" id="CHEBI:85985"/>
        <dbReference type="ChEBI" id="CHEBI:85986"/>
        <dbReference type="EC" id="3.1.3.45"/>
    </reaction>
</comment>
<dbReference type="FunFam" id="3.40.50.1000:FF:000029">
    <property type="entry name" value="3-deoxy-D-manno-octulosonate 8-phosphate phosphatase KdsC"/>
    <property type="match status" value="1"/>
</dbReference>
<evidence type="ECO:0000256" key="5">
    <source>
        <dbReference type="ARBA" id="ARBA00013066"/>
    </source>
</evidence>
<evidence type="ECO:0000313" key="13">
    <source>
        <dbReference type="EMBL" id="ABM01287.1"/>
    </source>
</evidence>
<dbReference type="KEGG" id="saz:Sama_3084"/>
<evidence type="ECO:0000256" key="9">
    <source>
        <dbReference type="ARBA" id="ARBA00022842"/>
    </source>
</evidence>
<dbReference type="GO" id="GO:0019143">
    <property type="term" value="F:3-deoxy-manno-octulosonate-8-phosphatase activity"/>
    <property type="evidence" value="ECO:0007669"/>
    <property type="project" value="UniProtKB-UniRule"/>
</dbReference>
<evidence type="ECO:0000313" key="14">
    <source>
        <dbReference type="Proteomes" id="UP000009175"/>
    </source>
</evidence>
<proteinExistence type="inferred from homology"/>
<evidence type="ECO:0000256" key="3">
    <source>
        <dbReference type="ARBA" id="ARBA00005893"/>
    </source>
</evidence>
<name>A1SA80_SHEAM</name>
<dbReference type="Gene3D" id="3.40.50.1000">
    <property type="entry name" value="HAD superfamily/HAD-like"/>
    <property type="match status" value="1"/>
</dbReference>
<dbReference type="PIRSF" id="PIRSF006118">
    <property type="entry name" value="KDO8-P_Ptase"/>
    <property type="match status" value="1"/>
</dbReference>
<dbReference type="AlphaFoldDB" id="A1SA80"/>
<accession>A1SA80</accession>
<evidence type="ECO:0000256" key="2">
    <source>
        <dbReference type="ARBA" id="ARBA00001946"/>
    </source>
</evidence>
<reference evidence="13 14" key="1">
    <citation type="submission" date="2006-12" db="EMBL/GenBank/DDBJ databases">
        <title>Complete sequence of Shewanella amazonensis SB2B.</title>
        <authorList>
            <consortium name="US DOE Joint Genome Institute"/>
            <person name="Copeland A."/>
            <person name="Lucas S."/>
            <person name="Lapidus A."/>
            <person name="Barry K."/>
            <person name="Detter J.C."/>
            <person name="Glavina del Rio T."/>
            <person name="Hammon N."/>
            <person name="Israni S."/>
            <person name="Dalin E."/>
            <person name="Tice H."/>
            <person name="Pitluck S."/>
            <person name="Munk A.C."/>
            <person name="Brettin T."/>
            <person name="Bruce D."/>
            <person name="Han C."/>
            <person name="Tapia R."/>
            <person name="Gilna P."/>
            <person name="Schmutz J."/>
            <person name="Larimer F."/>
            <person name="Land M."/>
            <person name="Hauser L."/>
            <person name="Kyrpides N."/>
            <person name="Mikhailova N."/>
            <person name="Fredrickson J."/>
            <person name="Richardson P."/>
        </authorList>
    </citation>
    <scope>NUCLEOTIDE SEQUENCE [LARGE SCALE GENOMIC DNA]</scope>
    <source>
        <strain evidence="14">ATCC BAA-1098 / SB2B</strain>
    </source>
</reference>
<sequence>MREGLYGPIDDAIWNKAKDIKLLICDVDGVFSDGRIYLGNQGEELKAFHTRDGYGVKALQGAGIAVAVITGRKSQIVENRMTALGVAHIYQGVDNKFVPYEELLGLYGVNGAEVAYIGDDMVDLPVMKAVGLGVCVADGHPFVRQHADMVTTLPGGHGALRELADLLLMSQGKFDSAHGMSV</sequence>
<dbReference type="InterPro" id="IPR010023">
    <property type="entry name" value="KdsC_fam"/>
</dbReference>
<dbReference type="NCBIfam" id="TIGR01670">
    <property type="entry name" value="KdsC-phosphatas"/>
    <property type="match status" value="1"/>
</dbReference>
<comment type="function">
    <text evidence="11">Catalyzes the hydrolysis of 3-deoxy-D-manno-octulosonate 8-phosphate (KDO 8-P) to 3-deoxy-D-manno-octulosonate (KDO) and inorganic phosphate.</text>
</comment>
<dbReference type="Proteomes" id="UP000009175">
    <property type="component" value="Chromosome"/>
</dbReference>
<evidence type="ECO:0000256" key="10">
    <source>
        <dbReference type="ARBA" id="ARBA00031051"/>
    </source>
</evidence>
<dbReference type="GO" id="GO:0008781">
    <property type="term" value="F:N-acylneuraminate cytidylyltransferase activity"/>
    <property type="evidence" value="ECO:0007669"/>
    <property type="project" value="TreeGrafter"/>
</dbReference>
<dbReference type="CDD" id="cd01630">
    <property type="entry name" value="HAD_KDO-like"/>
    <property type="match status" value="1"/>
</dbReference>
<gene>
    <name evidence="13" type="ordered locus">Sama_3084</name>
</gene>
<dbReference type="GO" id="GO:0009103">
    <property type="term" value="P:lipopolysaccharide biosynthetic process"/>
    <property type="evidence" value="ECO:0007669"/>
    <property type="project" value="UniProtKB-UniRule"/>
</dbReference>
<dbReference type="GO" id="GO:0046872">
    <property type="term" value="F:metal ion binding"/>
    <property type="evidence" value="ECO:0007669"/>
    <property type="project" value="UniProtKB-UniRule"/>
</dbReference>
<evidence type="ECO:0000256" key="1">
    <source>
        <dbReference type="ARBA" id="ARBA00000898"/>
    </source>
</evidence>
<dbReference type="RefSeq" id="WP_011761191.1">
    <property type="nucleotide sequence ID" value="NC_008700.1"/>
</dbReference>
<dbReference type="SFLD" id="SFLDG01138">
    <property type="entry name" value="C1.6.2:_Deoxy-d-mannose-octulo"/>
    <property type="match status" value="1"/>
</dbReference>
<evidence type="ECO:0000256" key="8">
    <source>
        <dbReference type="ARBA" id="ARBA00022801"/>
    </source>
</evidence>
<dbReference type="InterPro" id="IPR050793">
    <property type="entry name" value="CMP-NeuNAc_synthase"/>
</dbReference>
<dbReference type="Pfam" id="PF08282">
    <property type="entry name" value="Hydrolase_3"/>
    <property type="match status" value="1"/>
</dbReference>
<organism evidence="13 14">
    <name type="scientific">Shewanella amazonensis (strain ATCC BAA-1098 / SB2B)</name>
    <dbReference type="NCBI Taxonomy" id="326297"/>
    <lineage>
        <taxon>Bacteria</taxon>
        <taxon>Pseudomonadati</taxon>
        <taxon>Pseudomonadota</taxon>
        <taxon>Gammaproteobacteria</taxon>
        <taxon>Alteromonadales</taxon>
        <taxon>Shewanellaceae</taxon>
        <taxon>Shewanella</taxon>
    </lineage>
</organism>
<keyword evidence="14" id="KW-1185">Reference proteome</keyword>
<feature type="binding site" evidence="12">
    <location>
        <position position="28"/>
    </location>
    <ligand>
        <name>substrate</name>
    </ligand>
</feature>
<dbReference type="HOGENOM" id="CLU_106694_0_1_6"/>
<protein>
    <recommendedName>
        <fullName evidence="6 11">3-deoxy-D-manno-octulosonate 8-phosphate phosphatase KdsC</fullName>
        <ecNumber evidence="5 11">3.1.3.45</ecNumber>
    </recommendedName>
    <alternativeName>
        <fullName evidence="10 11">KDO 8-P phosphatase</fullName>
    </alternativeName>
</protein>
<dbReference type="InterPro" id="IPR036412">
    <property type="entry name" value="HAD-like_sf"/>
</dbReference>
<comment type="subunit">
    <text evidence="4 11">Homotetramer.</text>
</comment>
<dbReference type="EC" id="3.1.3.45" evidence="5 11"/>
<dbReference type="PANTHER" id="PTHR21485:SF3">
    <property type="entry name" value="N-ACYLNEURAMINATE CYTIDYLYLTRANSFERASE"/>
    <property type="match status" value="1"/>
</dbReference>
<dbReference type="InterPro" id="IPR023214">
    <property type="entry name" value="HAD_sf"/>
</dbReference>
<keyword evidence="7 11" id="KW-0479">Metal-binding</keyword>
<keyword evidence="9 11" id="KW-0460">Magnesium</keyword>
<evidence type="ECO:0000256" key="7">
    <source>
        <dbReference type="ARBA" id="ARBA00022723"/>
    </source>
</evidence>
<dbReference type="EMBL" id="CP000507">
    <property type="protein sequence ID" value="ABM01287.1"/>
    <property type="molecule type" value="Genomic_DNA"/>
</dbReference>
<keyword evidence="11" id="KW-0448">Lipopolysaccharide biosynthesis</keyword>
<keyword evidence="8 11" id="KW-0378">Hydrolase</keyword>
<evidence type="ECO:0000256" key="11">
    <source>
        <dbReference type="PIRNR" id="PIRNR006118"/>
    </source>
</evidence>
<feature type="binding site" evidence="12">
    <location>
        <position position="26"/>
    </location>
    <ligand>
        <name>Mg(2+)</name>
        <dbReference type="ChEBI" id="CHEBI:18420"/>
    </ligand>
</feature>